<evidence type="ECO:0000313" key="3">
    <source>
        <dbReference type="Proteomes" id="UP000053237"/>
    </source>
</evidence>
<organism evidence="2 3">
    <name type="scientific">Albugo candida</name>
    <dbReference type="NCBI Taxonomy" id="65357"/>
    <lineage>
        <taxon>Eukaryota</taxon>
        <taxon>Sar</taxon>
        <taxon>Stramenopiles</taxon>
        <taxon>Oomycota</taxon>
        <taxon>Peronosporomycetes</taxon>
        <taxon>Albuginales</taxon>
        <taxon>Albuginaceae</taxon>
        <taxon>Albugo</taxon>
    </lineage>
</organism>
<gene>
    <name evidence="2" type="ORF">BN9_078710</name>
</gene>
<evidence type="ECO:0000313" key="2">
    <source>
        <dbReference type="EMBL" id="CCI46916.1"/>
    </source>
</evidence>
<dbReference type="InParanoid" id="A0A024GKT1"/>
<sequence length="449" mass="50663">MPKRKADAWPINLASDPDILSVDENGKFVLCKVCHCHYALHGGKKPKPVMMNSVFRTRAWEVHKQRTNCHRSQNENYEFYKKIRMQEDDQSQSTQKHQTSNTSESCATSSSSISSKGRPVVGVEQAGKRPIEEVELITYMQSNKHMANNRASPIVGAPDFSHNKHVPEKSKPSSAAVRAEPFNQSQSENLERWRMIHEGVARALDLTHTNNRMQSVNYHTKDFLHPSIMDKDTVSTQAEKECHNIKSSDTSDDVNRQIGESMQPYCSQSTGSEQAKQYWGTLRDLYKADQADTRKILSPIHSSSDSAQSNSIKDAITEFGDQISMKCGTNVTSAYFCNFLTPIHVAADSNDLIEAHESGDHSLVNAIDRLTGVVSKHLFAKCTTDVLDKRSVLNQMLMEINAMRSHQESCLTRLLQLGERHVEVLEEMLKCKLRKENRAGTKVSRLEEK</sequence>
<keyword evidence="3" id="KW-1185">Reference proteome</keyword>
<feature type="region of interest" description="Disordered" evidence="1">
    <location>
        <begin position="150"/>
        <end position="186"/>
    </location>
</feature>
<dbReference type="OrthoDB" id="59728at2759"/>
<dbReference type="Proteomes" id="UP000053237">
    <property type="component" value="Unassembled WGS sequence"/>
</dbReference>
<reference evidence="2 3" key="1">
    <citation type="submission" date="2012-05" db="EMBL/GenBank/DDBJ databases">
        <title>Recombination and specialization in a pathogen metapopulation.</title>
        <authorList>
            <person name="Gardiner A."/>
            <person name="Kemen E."/>
            <person name="Schultz-Larsen T."/>
            <person name="MacLean D."/>
            <person name="Van Oosterhout C."/>
            <person name="Jones J.D.G."/>
        </authorList>
    </citation>
    <scope>NUCLEOTIDE SEQUENCE [LARGE SCALE GENOMIC DNA]</scope>
    <source>
        <strain evidence="2 3">Ac Nc2</strain>
    </source>
</reference>
<name>A0A024GKT1_9STRA</name>
<protein>
    <submittedName>
        <fullName evidence="2">Uncharacterized protein</fullName>
    </submittedName>
</protein>
<accession>A0A024GKT1</accession>
<feature type="compositionally biased region" description="Low complexity" evidence="1">
    <location>
        <begin position="99"/>
        <end position="115"/>
    </location>
</feature>
<proteinExistence type="predicted"/>
<feature type="region of interest" description="Disordered" evidence="1">
    <location>
        <begin position="86"/>
        <end position="126"/>
    </location>
</feature>
<dbReference type="STRING" id="65357.A0A024GKT1"/>
<dbReference type="EMBL" id="CAIX01000144">
    <property type="protein sequence ID" value="CCI46916.1"/>
    <property type="molecule type" value="Genomic_DNA"/>
</dbReference>
<comment type="caution">
    <text evidence="2">The sequence shown here is derived from an EMBL/GenBank/DDBJ whole genome shotgun (WGS) entry which is preliminary data.</text>
</comment>
<dbReference type="AlphaFoldDB" id="A0A024GKT1"/>
<evidence type="ECO:0000256" key="1">
    <source>
        <dbReference type="SAM" id="MobiDB-lite"/>
    </source>
</evidence>
<feature type="compositionally biased region" description="Basic and acidic residues" evidence="1">
    <location>
        <begin position="161"/>
        <end position="171"/>
    </location>
</feature>